<keyword evidence="3" id="KW-1185">Reference proteome</keyword>
<evidence type="ECO:0000313" key="2">
    <source>
        <dbReference type="EMBL" id="OMJ76083.1"/>
    </source>
</evidence>
<keyword evidence="1" id="KW-0812">Transmembrane</keyword>
<dbReference type="Proteomes" id="UP000187209">
    <property type="component" value="Unassembled WGS sequence"/>
</dbReference>
<evidence type="ECO:0000256" key="1">
    <source>
        <dbReference type="SAM" id="Phobius"/>
    </source>
</evidence>
<reference evidence="2 3" key="1">
    <citation type="submission" date="2016-11" db="EMBL/GenBank/DDBJ databases">
        <title>The macronuclear genome of Stentor coeruleus: a giant cell with tiny introns.</title>
        <authorList>
            <person name="Slabodnick M."/>
            <person name="Ruby J.G."/>
            <person name="Reiff S.B."/>
            <person name="Swart E.C."/>
            <person name="Gosai S."/>
            <person name="Prabakaran S."/>
            <person name="Witkowska E."/>
            <person name="Larue G.E."/>
            <person name="Fisher S."/>
            <person name="Freeman R.M."/>
            <person name="Gunawardena J."/>
            <person name="Chu W."/>
            <person name="Stover N.A."/>
            <person name="Gregory B.D."/>
            <person name="Nowacki M."/>
            <person name="Derisi J."/>
            <person name="Roy S.W."/>
            <person name="Marshall W.F."/>
            <person name="Sood P."/>
        </authorList>
    </citation>
    <scope>NUCLEOTIDE SEQUENCE [LARGE SCALE GENOMIC DNA]</scope>
    <source>
        <strain evidence="2">WM001</strain>
    </source>
</reference>
<keyword evidence="1" id="KW-1133">Transmembrane helix</keyword>
<protein>
    <submittedName>
        <fullName evidence="2">Uncharacterized protein</fullName>
    </submittedName>
</protein>
<accession>A0A1R2BH29</accession>
<dbReference type="EMBL" id="MPUH01000653">
    <property type="protein sequence ID" value="OMJ76083.1"/>
    <property type="molecule type" value="Genomic_DNA"/>
</dbReference>
<organism evidence="2 3">
    <name type="scientific">Stentor coeruleus</name>
    <dbReference type="NCBI Taxonomy" id="5963"/>
    <lineage>
        <taxon>Eukaryota</taxon>
        <taxon>Sar</taxon>
        <taxon>Alveolata</taxon>
        <taxon>Ciliophora</taxon>
        <taxon>Postciliodesmatophora</taxon>
        <taxon>Heterotrichea</taxon>
        <taxon>Heterotrichida</taxon>
        <taxon>Stentoridae</taxon>
        <taxon>Stentor</taxon>
    </lineage>
</organism>
<name>A0A1R2BH29_9CILI</name>
<comment type="caution">
    <text evidence="2">The sequence shown here is derived from an EMBL/GenBank/DDBJ whole genome shotgun (WGS) entry which is preliminary data.</text>
</comment>
<keyword evidence="1" id="KW-0472">Membrane</keyword>
<proteinExistence type="predicted"/>
<feature type="transmembrane region" description="Helical" evidence="1">
    <location>
        <begin position="7"/>
        <end position="31"/>
    </location>
</feature>
<gene>
    <name evidence="2" type="ORF">SteCoe_24646</name>
</gene>
<dbReference type="AlphaFoldDB" id="A0A1R2BH29"/>
<sequence length="327" mass="38187">MKIPWKSILFLVSIITFFGVYWIFSGLFMIITLEKLLVNSIRWILYGKIINCVEELELSWIRLEELGKCKKFYYNASNLLDKAKEIMPKVKFPSAITSRRQLANFAYHIILNSNVLLFSSYKGLYKTLCLIILLSHHIKLARIKIVKYSFLQHKILTSHKIYFPEILKLQCQTLKLLSNLSNPFSDQSFIKSQLSSLILNLDTFLYQPKTNFLAEKIPTENQTTEVLESENLDAEKQHDNSAEDDIFFVIEGEGLKTNKKIYDHDDNIDIDKSHQGALIQELKMKFGIKETFIKETPIRREVPPTHMMIKPECKNLFEELLKKSLNK</sequence>
<evidence type="ECO:0000313" key="3">
    <source>
        <dbReference type="Proteomes" id="UP000187209"/>
    </source>
</evidence>